<feature type="region of interest" description="Disordered" evidence="1">
    <location>
        <begin position="1"/>
        <end position="45"/>
    </location>
</feature>
<keyword evidence="2" id="KW-1133">Transmembrane helix</keyword>
<protein>
    <submittedName>
        <fullName evidence="3">DUF4244 domain-containing protein</fullName>
    </submittedName>
</protein>
<sequence>MRIDASVHPTFPTRGGVMRTPAPSSPARNHHPTTAPRPHPGDRGMSTVEYALCTLAAAAFAVVLYAVLTSDEVRQVLLDMVTGALNTHG</sequence>
<name>A0ABU2H3Z6_9ACTN</name>
<keyword evidence="4" id="KW-1185">Reference proteome</keyword>
<reference evidence="4" key="1">
    <citation type="submission" date="2023-07" db="EMBL/GenBank/DDBJ databases">
        <title>Novel species in the genus Lipingzhangella isolated from Sambhar Salt Lake.</title>
        <authorList>
            <person name="Jiya N."/>
            <person name="Kajale S."/>
            <person name="Sharma A."/>
        </authorList>
    </citation>
    <scope>NUCLEOTIDE SEQUENCE [LARGE SCALE GENOMIC DNA]</scope>
    <source>
        <strain evidence="4">LS1_29</strain>
    </source>
</reference>
<gene>
    <name evidence="3" type="ORF">RIF23_06900</name>
</gene>
<keyword evidence="2" id="KW-0472">Membrane</keyword>
<feature type="transmembrane region" description="Helical" evidence="2">
    <location>
        <begin position="48"/>
        <end position="68"/>
    </location>
</feature>
<dbReference type="InterPro" id="IPR025338">
    <property type="entry name" value="DUF4244"/>
</dbReference>
<evidence type="ECO:0000313" key="4">
    <source>
        <dbReference type="Proteomes" id="UP001250214"/>
    </source>
</evidence>
<organism evidence="3 4">
    <name type="scientific">Lipingzhangella rawalii</name>
    <dbReference type="NCBI Taxonomy" id="2055835"/>
    <lineage>
        <taxon>Bacteria</taxon>
        <taxon>Bacillati</taxon>
        <taxon>Actinomycetota</taxon>
        <taxon>Actinomycetes</taxon>
        <taxon>Streptosporangiales</taxon>
        <taxon>Nocardiopsidaceae</taxon>
        <taxon>Lipingzhangella</taxon>
    </lineage>
</organism>
<dbReference type="EMBL" id="JAVLVT010000003">
    <property type="protein sequence ID" value="MDS1270018.1"/>
    <property type="molecule type" value="Genomic_DNA"/>
</dbReference>
<dbReference type="Pfam" id="PF14029">
    <property type="entry name" value="DUF4244"/>
    <property type="match status" value="1"/>
</dbReference>
<comment type="caution">
    <text evidence="3">The sequence shown here is derived from an EMBL/GenBank/DDBJ whole genome shotgun (WGS) entry which is preliminary data.</text>
</comment>
<proteinExistence type="predicted"/>
<keyword evidence="2" id="KW-0812">Transmembrane</keyword>
<evidence type="ECO:0000313" key="3">
    <source>
        <dbReference type="EMBL" id="MDS1270018.1"/>
    </source>
</evidence>
<evidence type="ECO:0000256" key="1">
    <source>
        <dbReference type="SAM" id="MobiDB-lite"/>
    </source>
</evidence>
<dbReference type="RefSeq" id="WP_310911565.1">
    <property type="nucleotide sequence ID" value="NZ_JAVLVT010000003.1"/>
</dbReference>
<evidence type="ECO:0000256" key="2">
    <source>
        <dbReference type="SAM" id="Phobius"/>
    </source>
</evidence>
<accession>A0ABU2H3Z6</accession>
<dbReference type="Proteomes" id="UP001250214">
    <property type="component" value="Unassembled WGS sequence"/>
</dbReference>